<organism evidence="2 3">
    <name type="scientific">Chlamydomonas schloesseri</name>
    <dbReference type="NCBI Taxonomy" id="2026947"/>
    <lineage>
        <taxon>Eukaryota</taxon>
        <taxon>Viridiplantae</taxon>
        <taxon>Chlorophyta</taxon>
        <taxon>core chlorophytes</taxon>
        <taxon>Chlorophyceae</taxon>
        <taxon>CS clade</taxon>
        <taxon>Chlamydomonadales</taxon>
        <taxon>Chlamydomonadaceae</taxon>
        <taxon>Chlamydomonas</taxon>
    </lineage>
</organism>
<dbReference type="Proteomes" id="UP000613740">
    <property type="component" value="Unassembled WGS sequence"/>
</dbReference>
<feature type="compositionally biased region" description="Pro residues" evidence="1">
    <location>
        <begin position="112"/>
        <end position="122"/>
    </location>
</feature>
<name>A0A836BA46_9CHLO</name>
<sequence length="331" mass="33081">MAKGLWLGAGSLLAGLIAALTSRLTRRRRRKHAVTDAAEPAAEEASTSGAHERIGGGGTGAAGSQQTGPAPTPWVTLGARASFAVGECGLGGGGGGGGYLKRTSDGLLVGPGPSPGPGPGPGPGGSTSSGVLSRLMVLGRPSESVESAVSFSGDVATSSTNNCAGYGDEYDSSEEQEPECSADSARAYGKSDRARLVDMWIESALLVSRDVRLDKRHFDRTTRQNLKKMRPASAQAVLAELAERSWDGTADIAKEVHRLVSHAKAQDKFAVGSAMGAAALVTTTSHNSRTSISSSSGGGGGLPASAAATAAAAAAVAAVGGSRLVSPGVTN</sequence>
<evidence type="ECO:0000256" key="1">
    <source>
        <dbReference type="SAM" id="MobiDB-lite"/>
    </source>
</evidence>
<reference evidence="2" key="1">
    <citation type="journal article" date="2020" name="bioRxiv">
        <title>Comparative genomics of Chlamydomonas.</title>
        <authorList>
            <person name="Craig R.J."/>
            <person name="Hasan A.R."/>
            <person name="Ness R.W."/>
            <person name="Keightley P.D."/>
        </authorList>
    </citation>
    <scope>NUCLEOTIDE SEQUENCE</scope>
    <source>
        <strain evidence="2">CCAP 11/173</strain>
    </source>
</reference>
<protein>
    <submittedName>
        <fullName evidence="2">Uncharacterized protein</fullName>
    </submittedName>
</protein>
<gene>
    <name evidence="2" type="ORF">HYH02_003670</name>
</gene>
<proteinExistence type="predicted"/>
<keyword evidence="3" id="KW-1185">Reference proteome</keyword>
<accession>A0A836BA46</accession>
<feature type="region of interest" description="Disordered" evidence="1">
    <location>
        <begin position="101"/>
        <end position="131"/>
    </location>
</feature>
<dbReference type="OrthoDB" id="541104at2759"/>
<evidence type="ECO:0000313" key="3">
    <source>
        <dbReference type="Proteomes" id="UP000613740"/>
    </source>
</evidence>
<feature type="region of interest" description="Disordered" evidence="1">
    <location>
        <begin position="25"/>
        <end position="75"/>
    </location>
</feature>
<evidence type="ECO:0000313" key="2">
    <source>
        <dbReference type="EMBL" id="KAG2451895.1"/>
    </source>
</evidence>
<comment type="caution">
    <text evidence="2">The sequence shown here is derived from an EMBL/GenBank/DDBJ whole genome shotgun (WGS) entry which is preliminary data.</text>
</comment>
<dbReference type="AlphaFoldDB" id="A0A836BA46"/>
<feature type="region of interest" description="Disordered" evidence="1">
    <location>
        <begin position="284"/>
        <end position="304"/>
    </location>
</feature>
<dbReference type="EMBL" id="JAEHOD010000007">
    <property type="protein sequence ID" value="KAG2451895.1"/>
    <property type="molecule type" value="Genomic_DNA"/>
</dbReference>